<dbReference type="GO" id="GO:0005634">
    <property type="term" value="C:nucleus"/>
    <property type="evidence" value="ECO:0007669"/>
    <property type="project" value="TreeGrafter"/>
</dbReference>
<dbReference type="InterPro" id="IPR050496">
    <property type="entry name" value="SNF2_RAD54_helicase_repair"/>
</dbReference>
<dbReference type="SMART" id="SM00487">
    <property type="entry name" value="DEXDc"/>
    <property type="match status" value="1"/>
</dbReference>
<evidence type="ECO:0000259" key="4">
    <source>
        <dbReference type="PROSITE" id="PS51194"/>
    </source>
</evidence>
<dbReference type="Gene3D" id="3.40.50.10810">
    <property type="entry name" value="Tandem AAA-ATPase domain"/>
    <property type="match status" value="1"/>
</dbReference>
<dbReference type="InterPro" id="IPR014001">
    <property type="entry name" value="Helicase_ATP-bd"/>
</dbReference>
<dbReference type="PROSITE" id="PS51192">
    <property type="entry name" value="HELICASE_ATP_BIND_1"/>
    <property type="match status" value="1"/>
</dbReference>
<feature type="region of interest" description="Disordered" evidence="2">
    <location>
        <begin position="902"/>
        <end position="957"/>
    </location>
</feature>
<evidence type="ECO:0000256" key="1">
    <source>
        <dbReference type="ARBA" id="ARBA00022801"/>
    </source>
</evidence>
<dbReference type="InterPro" id="IPR049730">
    <property type="entry name" value="SNF2/RAD54-like_C"/>
</dbReference>
<dbReference type="Gene3D" id="1.20.120.850">
    <property type="entry name" value="SWI2/SNF2 ATPases, N-terminal domain"/>
    <property type="match status" value="1"/>
</dbReference>
<dbReference type="GO" id="GO:0016787">
    <property type="term" value="F:hydrolase activity"/>
    <property type="evidence" value="ECO:0007669"/>
    <property type="project" value="UniProtKB-KW"/>
</dbReference>
<dbReference type="GO" id="GO:0007131">
    <property type="term" value="P:reciprocal meiotic recombination"/>
    <property type="evidence" value="ECO:0007669"/>
    <property type="project" value="TreeGrafter"/>
</dbReference>
<feature type="domain" description="Helicase C-terminal" evidence="4">
    <location>
        <begin position="519"/>
        <end position="675"/>
    </location>
</feature>
<dbReference type="PANTHER" id="PTHR45629">
    <property type="entry name" value="SNF2/RAD54 FAMILY MEMBER"/>
    <property type="match status" value="1"/>
</dbReference>
<feature type="region of interest" description="Disordered" evidence="2">
    <location>
        <begin position="486"/>
        <end position="506"/>
    </location>
</feature>
<dbReference type="PANTHER" id="PTHR45629:SF7">
    <property type="entry name" value="DNA EXCISION REPAIR PROTEIN ERCC-6-RELATED"/>
    <property type="match status" value="1"/>
</dbReference>
<dbReference type="SUPFAM" id="SSF52540">
    <property type="entry name" value="P-loop containing nucleoside triphosphate hydrolases"/>
    <property type="match status" value="2"/>
</dbReference>
<dbReference type="InterPro" id="IPR000330">
    <property type="entry name" value="SNF2_N"/>
</dbReference>
<evidence type="ECO:0000313" key="5">
    <source>
        <dbReference type="EMBL" id="KAJ8604300.1"/>
    </source>
</evidence>
<name>A0AAD7XPX0_9STRA</name>
<dbReference type="InterPro" id="IPR001650">
    <property type="entry name" value="Helicase_C-like"/>
</dbReference>
<dbReference type="SMART" id="SM00490">
    <property type="entry name" value="HELICc"/>
    <property type="match status" value="1"/>
</dbReference>
<accession>A0AAD7XPX0</accession>
<dbReference type="InterPro" id="IPR027417">
    <property type="entry name" value="P-loop_NTPase"/>
</dbReference>
<evidence type="ECO:0000313" key="6">
    <source>
        <dbReference type="Proteomes" id="UP001230188"/>
    </source>
</evidence>
<dbReference type="AlphaFoldDB" id="A0AAD7XPX0"/>
<gene>
    <name evidence="5" type="ORF">CTAYLR_002531</name>
</gene>
<dbReference type="EMBL" id="JAQMWT010000334">
    <property type="protein sequence ID" value="KAJ8604300.1"/>
    <property type="molecule type" value="Genomic_DNA"/>
</dbReference>
<dbReference type="Proteomes" id="UP001230188">
    <property type="component" value="Unassembled WGS sequence"/>
</dbReference>
<evidence type="ECO:0000259" key="3">
    <source>
        <dbReference type="PROSITE" id="PS51192"/>
    </source>
</evidence>
<feature type="compositionally biased region" description="Basic and acidic residues" evidence="2">
    <location>
        <begin position="494"/>
        <end position="506"/>
    </location>
</feature>
<dbReference type="Gene3D" id="3.40.50.300">
    <property type="entry name" value="P-loop containing nucleotide triphosphate hydrolases"/>
    <property type="match status" value="1"/>
</dbReference>
<feature type="domain" description="Helicase ATP-binding" evidence="3">
    <location>
        <begin position="188"/>
        <end position="368"/>
    </location>
</feature>
<feature type="region of interest" description="Disordered" evidence="2">
    <location>
        <begin position="1"/>
        <end position="71"/>
    </location>
</feature>
<keyword evidence="6" id="KW-1185">Reference proteome</keyword>
<organism evidence="5 6">
    <name type="scientific">Chrysophaeum taylorii</name>
    <dbReference type="NCBI Taxonomy" id="2483200"/>
    <lineage>
        <taxon>Eukaryota</taxon>
        <taxon>Sar</taxon>
        <taxon>Stramenopiles</taxon>
        <taxon>Ochrophyta</taxon>
        <taxon>Pelagophyceae</taxon>
        <taxon>Pelagomonadales</taxon>
        <taxon>Pelagomonadaceae</taxon>
        <taxon>Chrysophaeum</taxon>
    </lineage>
</organism>
<feature type="compositionally biased region" description="Low complexity" evidence="2">
    <location>
        <begin position="913"/>
        <end position="937"/>
    </location>
</feature>
<feature type="region of interest" description="Disordered" evidence="2">
    <location>
        <begin position="124"/>
        <end position="144"/>
    </location>
</feature>
<dbReference type="CDD" id="cd18004">
    <property type="entry name" value="DEXHc_RAD54"/>
    <property type="match status" value="1"/>
</dbReference>
<comment type="caution">
    <text evidence="5">The sequence shown here is derived from an EMBL/GenBank/DDBJ whole genome shotgun (WGS) entry which is preliminary data.</text>
</comment>
<sequence>MEDISNTPPEKRGETTTTTKRKKARFVQPQRLFETPTTPQVSLDDDDDENHSKETPVVLAKRVPPKKPLKRGFVLPARVATPQETPQQQPHPTALLEKNEGAAALVEPNEEEEEEEVLAVVKKPKKRKRVSFRPPGSSRAQASYLPHEPLELSSEIRVPGLICQFLRPHQRVGVQFLFECVSGRRQYPETSPGGSGAILADGMGLGKTITTIALVYALLQKGTLEGKQIRRAIVVCPCSLVGNWDNEFSKWINSRTEAKNERVEVRAVVEGNRAATEAAIETFLAPSRPFHVLVLSYESLRANISRLSTHSACDLLVADEAQRLKGAKTQVNVALGSLPCRRRILLTGTPLQNDLDEFHAMSDAANPGALGTVEAFRKYFAQPILAAREPDASSEAGALGGRRQTELAALAKCFVLRRENRLNALHLPPKLDLVVCCKMPPAQTLAYDTAINDKQLQHALAGKKSDAFKYIDKLLKTCNHPRLLLQQQQQQGPPEEKKNKKGDRDDVLPLEKMSAKLYVVFRLMREMRRRDEGERIVIVANATASLEVVAELCDREGWPWCILDGKTPIKKRKQLNLEFNDPKSHHFAFLLSSTAGGCGLNLIGANRLVLYDSSWNPATDKQAAARCWRDGNKRRCFTYRLVSTGTIEEKMYQRQLSKEGLLSVIEDKEQINSFSTVELRRLFVFEKHTASDTHAMLNCTCEAATTSYCRMSEQEDPNALGPKRASACREYVVAETIVLVASLPSLPEEAKEVTQKVIAHLEAVRAQILPDVSTLPLVRREIDRGFVDLAAKADPAGLETLEKLRANLQRSWHDLVHKVYAIDERDEDPTKLAPAPAIEKDAFKPQLGMPTEEDLRNWGHHASVATVDDDVLRAALKGGAERFVSFVFTLETTATLIAQAEKNTNKSTPPPEQQQQQQHKPTTTPSSSSSSPQGPSSNRGGVVGAPSALNSLSFSRY</sequence>
<evidence type="ECO:0000256" key="2">
    <source>
        <dbReference type="SAM" id="MobiDB-lite"/>
    </source>
</evidence>
<reference evidence="5" key="1">
    <citation type="submission" date="2023-01" db="EMBL/GenBank/DDBJ databases">
        <title>Metagenome sequencing of chrysophaentin producing Chrysophaeum taylorii.</title>
        <authorList>
            <person name="Davison J."/>
            <person name="Bewley C."/>
        </authorList>
    </citation>
    <scope>NUCLEOTIDE SEQUENCE</scope>
    <source>
        <strain evidence="5">NIES-1699</strain>
    </source>
</reference>
<protein>
    <submittedName>
        <fullName evidence="5">Uncharacterized protein</fullName>
    </submittedName>
</protein>
<keyword evidence="1" id="KW-0378">Hydrolase</keyword>
<dbReference type="GO" id="GO:0005524">
    <property type="term" value="F:ATP binding"/>
    <property type="evidence" value="ECO:0007669"/>
    <property type="project" value="InterPro"/>
</dbReference>
<dbReference type="InterPro" id="IPR038718">
    <property type="entry name" value="SNF2-like_sf"/>
</dbReference>
<dbReference type="CDD" id="cd18793">
    <property type="entry name" value="SF2_C_SNF"/>
    <property type="match status" value="1"/>
</dbReference>
<dbReference type="GO" id="GO:0045003">
    <property type="term" value="P:double-strand break repair via synthesis-dependent strand annealing"/>
    <property type="evidence" value="ECO:0007669"/>
    <property type="project" value="TreeGrafter"/>
</dbReference>
<proteinExistence type="predicted"/>
<dbReference type="Pfam" id="PF00271">
    <property type="entry name" value="Helicase_C"/>
    <property type="match status" value="1"/>
</dbReference>
<dbReference type="Pfam" id="PF00176">
    <property type="entry name" value="SNF2-rel_dom"/>
    <property type="match status" value="1"/>
</dbReference>
<dbReference type="GO" id="GO:0015616">
    <property type="term" value="F:DNA translocase activity"/>
    <property type="evidence" value="ECO:0007669"/>
    <property type="project" value="TreeGrafter"/>
</dbReference>
<dbReference type="PROSITE" id="PS51194">
    <property type="entry name" value="HELICASE_CTER"/>
    <property type="match status" value="1"/>
</dbReference>
<feature type="compositionally biased region" description="Polar residues" evidence="2">
    <location>
        <begin position="948"/>
        <end position="957"/>
    </location>
</feature>